<dbReference type="Proteomes" id="UP000593605">
    <property type="component" value="Chromosome"/>
</dbReference>
<proteinExistence type="inferred from homology"/>
<feature type="domain" description="DUF83" evidence="10">
    <location>
        <begin position="5"/>
        <end position="172"/>
    </location>
</feature>
<dbReference type="RefSeq" id="WP_193439449.1">
    <property type="nucleotide sequence ID" value="NZ_CP063145.1"/>
</dbReference>
<dbReference type="AlphaFoldDB" id="A0A7M1T2Z6"/>
<evidence type="ECO:0000256" key="5">
    <source>
        <dbReference type="ARBA" id="ARBA00023004"/>
    </source>
</evidence>
<dbReference type="InterPro" id="IPR011604">
    <property type="entry name" value="PDDEXK-like_dom_sf"/>
</dbReference>
<evidence type="ECO:0000256" key="2">
    <source>
        <dbReference type="ARBA" id="ARBA00022723"/>
    </source>
</evidence>
<evidence type="ECO:0000256" key="3">
    <source>
        <dbReference type="ARBA" id="ARBA00022801"/>
    </source>
</evidence>
<dbReference type="GO" id="GO:0046872">
    <property type="term" value="F:metal ion binding"/>
    <property type="evidence" value="ECO:0007669"/>
    <property type="project" value="UniProtKB-KW"/>
</dbReference>
<dbReference type="GO" id="GO:0004527">
    <property type="term" value="F:exonuclease activity"/>
    <property type="evidence" value="ECO:0007669"/>
    <property type="project" value="UniProtKB-KW"/>
</dbReference>
<dbReference type="GO" id="GO:0051536">
    <property type="term" value="F:iron-sulfur cluster binding"/>
    <property type="evidence" value="ECO:0007669"/>
    <property type="project" value="UniProtKB-KW"/>
</dbReference>
<name>A0A7M1T2Z6_9FLAO</name>
<comment type="function">
    <text evidence="9">CRISPR (clustered regularly interspaced short palindromic repeat) is an adaptive immune system that provides protection against mobile genetic elements (viruses, transposable elements and conjugative plasmids). CRISPR clusters contain sequences complementary to antecedent mobile elements and target invading nucleic acids. CRISPR clusters are transcribed and processed into CRISPR RNA (crRNA).</text>
</comment>
<dbReference type="PANTHER" id="PTHR37168:SF1">
    <property type="entry name" value="CRISPR-ASSOCIATED EXONUCLEASE CAS4"/>
    <property type="match status" value="1"/>
</dbReference>
<evidence type="ECO:0000256" key="7">
    <source>
        <dbReference type="ARBA" id="ARBA00023118"/>
    </source>
</evidence>
<dbReference type="EC" id="3.1.12.1" evidence="9"/>
<gene>
    <name evidence="11" type="primary">cas4</name>
    <name evidence="11" type="ORF">IMZ16_07025</name>
</gene>
<dbReference type="EMBL" id="CP063145">
    <property type="protein sequence ID" value="QOR73283.1"/>
    <property type="molecule type" value="Genomic_DNA"/>
</dbReference>
<keyword evidence="5 9" id="KW-0408">Iron</keyword>
<evidence type="ECO:0000313" key="11">
    <source>
        <dbReference type="EMBL" id="QOR73283.1"/>
    </source>
</evidence>
<evidence type="ECO:0000256" key="4">
    <source>
        <dbReference type="ARBA" id="ARBA00022839"/>
    </source>
</evidence>
<keyword evidence="4 9" id="KW-0269">Exonuclease</keyword>
<comment type="cofactor">
    <cofactor evidence="9">
        <name>Mg(2+)</name>
        <dbReference type="ChEBI" id="CHEBI:18420"/>
    </cofactor>
    <cofactor evidence="9">
        <name>Mn(2+)</name>
        <dbReference type="ChEBI" id="CHEBI:29035"/>
    </cofactor>
    <text evidence="9">Mg(2+) or Mn(2+) required for ssDNA cleavage activity.</text>
</comment>
<evidence type="ECO:0000256" key="8">
    <source>
        <dbReference type="ARBA" id="ARBA00023211"/>
    </source>
</evidence>
<keyword evidence="1 9" id="KW-0540">Nuclease</keyword>
<comment type="cofactor">
    <cofactor evidence="9">
        <name>iron-sulfur cluster</name>
        <dbReference type="ChEBI" id="CHEBI:30408"/>
    </cofactor>
</comment>
<comment type="similarity">
    <text evidence="9">Belongs to the CRISPR-associated exonuclease Cas4 family.</text>
</comment>
<dbReference type="InterPro" id="IPR013343">
    <property type="entry name" value="CRISPR-assoc_prot_Cas4"/>
</dbReference>
<reference evidence="11 12" key="1">
    <citation type="submission" date="2020-10" db="EMBL/GenBank/DDBJ databases">
        <title>Complete genome of Cruoricapor ignavus strain M1214 isolated from the blood culture of a febrile patient.</title>
        <authorList>
            <person name="Guglielmino C.J.D."/>
        </authorList>
    </citation>
    <scope>NUCLEOTIDE SEQUENCE [LARGE SCALE GENOMIC DNA]</scope>
    <source>
        <strain evidence="11 12">M1214</strain>
    </source>
</reference>
<evidence type="ECO:0000256" key="6">
    <source>
        <dbReference type="ARBA" id="ARBA00023014"/>
    </source>
</evidence>
<dbReference type="KEGG" id="civ:IMZ16_07025"/>
<evidence type="ECO:0000256" key="1">
    <source>
        <dbReference type="ARBA" id="ARBA00022722"/>
    </source>
</evidence>
<evidence type="ECO:0000256" key="9">
    <source>
        <dbReference type="RuleBase" id="RU365022"/>
    </source>
</evidence>
<dbReference type="GO" id="GO:0051607">
    <property type="term" value="P:defense response to virus"/>
    <property type="evidence" value="ECO:0007669"/>
    <property type="project" value="UniProtKB-KW"/>
</dbReference>
<keyword evidence="7 9" id="KW-0051">Antiviral defense</keyword>
<accession>A0A7M1T2Z6</accession>
<keyword evidence="3 9" id="KW-0378">Hydrolase</keyword>
<evidence type="ECO:0000259" key="10">
    <source>
        <dbReference type="Pfam" id="PF01930"/>
    </source>
</evidence>
<dbReference type="PANTHER" id="PTHR37168">
    <property type="entry name" value="CRISPR-ASSOCIATED EXONUCLEASE CAS4"/>
    <property type="match status" value="1"/>
</dbReference>
<keyword evidence="6 9" id="KW-0411">Iron-sulfur</keyword>
<evidence type="ECO:0000313" key="12">
    <source>
        <dbReference type="Proteomes" id="UP000593605"/>
    </source>
</evidence>
<dbReference type="Pfam" id="PF01930">
    <property type="entry name" value="Cas_Cas4"/>
    <property type="match status" value="1"/>
</dbReference>
<keyword evidence="8 9" id="KW-0464">Manganese</keyword>
<keyword evidence="2 9" id="KW-0479">Metal-binding</keyword>
<sequence>MPITATHINYIVVCKRKLWLFSNGITMEHTSELVYDGKLLHETSYPQRAERYSEVELKADFAGNELAGKIDFFDKKEKIIHETKRGNKVEAAHEMQVKFYIWLFALNGMHGVSGKIEYPKLRQTTDVSLSDEDEKYLQSIIPKIAQTLQSETCPPLLHAKICRSCSYFEFCYSSEL</sequence>
<protein>
    <recommendedName>
        <fullName evidence="9">CRISPR-associated exonuclease Cas4</fullName>
        <ecNumber evidence="9">3.1.12.1</ecNumber>
    </recommendedName>
</protein>
<dbReference type="InterPro" id="IPR022765">
    <property type="entry name" value="Dna2/Cas4_DUF83"/>
</dbReference>
<dbReference type="NCBIfam" id="TIGR00372">
    <property type="entry name" value="cas4"/>
    <property type="match status" value="1"/>
</dbReference>
<organism evidence="11 12">
    <name type="scientific">Cruoricaptor ignavus</name>
    <dbReference type="NCBI Taxonomy" id="1118202"/>
    <lineage>
        <taxon>Bacteria</taxon>
        <taxon>Pseudomonadati</taxon>
        <taxon>Bacteroidota</taxon>
        <taxon>Flavobacteriia</taxon>
        <taxon>Flavobacteriales</taxon>
        <taxon>Weeksellaceae</taxon>
        <taxon>Cruoricaptor</taxon>
    </lineage>
</organism>
<dbReference type="Gene3D" id="3.90.320.10">
    <property type="match status" value="1"/>
</dbReference>